<evidence type="ECO:0008006" key="3">
    <source>
        <dbReference type="Google" id="ProtNLM"/>
    </source>
</evidence>
<dbReference type="Proteomes" id="UP000595917">
    <property type="component" value="Chromosome"/>
</dbReference>
<dbReference type="EMBL" id="CP067089">
    <property type="protein sequence ID" value="QQO09240.1"/>
    <property type="molecule type" value="Genomic_DNA"/>
</dbReference>
<name>A0A7T7XMT5_9SPIR</name>
<protein>
    <recommendedName>
        <fullName evidence="3">Thioredoxin-like fold domain-containing protein</fullName>
    </recommendedName>
</protein>
<sequence length="107" mass="11800">MHSIEIYGYGDQEICSGCEGHCGDCAPGAKKATRLLVSEFESLISKTDFSGDVRFYEATEENLRRNEDVRKILTMADLAPAIVLDGKLLFLGGFSPEGLVEEVKKRI</sequence>
<accession>A0A7T7XMT5</accession>
<keyword evidence="2" id="KW-1185">Reference proteome</keyword>
<dbReference type="RefSeq" id="WP_215626546.1">
    <property type="nucleotide sequence ID" value="NZ_CP067089.2"/>
</dbReference>
<dbReference type="KEGG" id="bhc:JFL75_20295"/>
<dbReference type="AlphaFoldDB" id="A0A7T7XMT5"/>
<organism evidence="1 2">
    <name type="scientific">Breznakiella homolactica</name>
    <dbReference type="NCBI Taxonomy" id="2798577"/>
    <lineage>
        <taxon>Bacteria</taxon>
        <taxon>Pseudomonadati</taxon>
        <taxon>Spirochaetota</taxon>
        <taxon>Spirochaetia</taxon>
        <taxon>Spirochaetales</taxon>
        <taxon>Breznakiellaceae</taxon>
        <taxon>Breznakiella</taxon>
    </lineage>
</organism>
<reference evidence="1" key="1">
    <citation type="submission" date="2021-01" db="EMBL/GenBank/DDBJ databases">
        <title>Description of Breznakiella homolactica.</title>
        <authorList>
            <person name="Song Y."/>
            <person name="Brune A."/>
        </authorList>
    </citation>
    <scope>NUCLEOTIDE SEQUENCE</scope>
    <source>
        <strain evidence="1">RmG30</strain>
    </source>
</reference>
<proteinExistence type="predicted"/>
<evidence type="ECO:0000313" key="1">
    <source>
        <dbReference type="EMBL" id="QQO09240.1"/>
    </source>
</evidence>
<gene>
    <name evidence="1" type="ORF">JFL75_20295</name>
</gene>
<evidence type="ECO:0000313" key="2">
    <source>
        <dbReference type="Proteomes" id="UP000595917"/>
    </source>
</evidence>